<dbReference type="GO" id="GO:0030659">
    <property type="term" value="C:cytoplasmic vesicle membrane"/>
    <property type="evidence" value="ECO:0007669"/>
    <property type="project" value="UniProtKB-SubCell"/>
</dbReference>
<keyword evidence="15 18" id="KW-0472">Membrane</keyword>
<accession>A0A8H7QJD4</accession>
<feature type="signal peptide" evidence="19">
    <location>
        <begin position="1"/>
        <end position="18"/>
    </location>
</feature>
<protein>
    <recommendedName>
        <fullName evidence="6">Autophagy-related protein 27</fullName>
    </recommendedName>
</protein>
<dbReference type="InterPro" id="IPR009011">
    <property type="entry name" value="Man6P_isomerase_rcpt-bd_dom_sf"/>
</dbReference>
<evidence type="ECO:0000256" key="7">
    <source>
        <dbReference type="ARBA" id="ARBA00022448"/>
    </source>
</evidence>
<evidence type="ECO:0000256" key="3">
    <source>
        <dbReference type="ARBA" id="ARBA00004472"/>
    </source>
</evidence>
<dbReference type="EMBL" id="JAEPRC010000639">
    <property type="protein sequence ID" value="KAG2193638.1"/>
    <property type="molecule type" value="Genomic_DNA"/>
</dbReference>
<keyword evidence="12" id="KW-0072">Autophagy</keyword>
<organism evidence="21 22">
    <name type="scientific">Mucor plumbeus</name>
    <dbReference type="NCBI Taxonomy" id="97098"/>
    <lineage>
        <taxon>Eukaryota</taxon>
        <taxon>Fungi</taxon>
        <taxon>Fungi incertae sedis</taxon>
        <taxon>Mucoromycota</taxon>
        <taxon>Mucoromycotina</taxon>
        <taxon>Mucoromycetes</taxon>
        <taxon>Mucorales</taxon>
        <taxon>Mucorineae</taxon>
        <taxon>Mucoraceae</taxon>
        <taxon>Mucor</taxon>
    </lineage>
</organism>
<evidence type="ECO:0000256" key="2">
    <source>
        <dbReference type="ARBA" id="ARBA00004358"/>
    </source>
</evidence>
<dbReference type="InterPro" id="IPR044865">
    <property type="entry name" value="MRH_dom"/>
</dbReference>
<keyword evidence="11 18" id="KW-1133">Transmembrane helix</keyword>
<dbReference type="SUPFAM" id="SSF50911">
    <property type="entry name" value="Mannose 6-phosphate receptor domain"/>
    <property type="match status" value="1"/>
</dbReference>
<evidence type="ECO:0000256" key="8">
    <source>
        <dbReference type="ARBA" id="ARBA00022692"/>
    </source>
</evidence>
<evidence type="ECO:0000256" key="16">
    <source>
        <dbReference type="ARBA" id="ARBA00023157"/>
    </source>
</evidence>
<reference evidence="21" key="1">
    <citation type="submission" date="2020-12" db="EMBL/GenBank/DDBJ databases">
        <title>Metabolic potential, ecology and presence of endohyphal bacteria is reflected in genomic diversity of Mucoromycotina.</title>
        <authorList>
            <person name="Muszewska A."/>
            <person name="Okrasinska A."/>
            <person name="Steczkiewicz K."/>
            <person name="Drgas O."/>
            <person name="Orlowska M."/>
            <person name="Perlinska-Lenart U."/>
            <person name="Aleksandrzak-Piekarczyk T."/>
            <person name="Szatraj K."/>
            <person name="Zielenkiewicz U."/>
            <person name="Pilsyk S."/>
            <person name="Malc E."/>
            <person name="Mieczkowski P."/>
            <person name="Kruszewska J.S."/>
            <person name="Biernat P."/>
            <person name="Pawlowska J."/>
        </authorList>
    </citation>
    <scope>NUCLEOTIDE SEQUENCE</scope>
    <source>
        <strain evidence="21">CBS 226.32</strain>
    </source>
</reference>
<dbReference type="Gene3D" id="2.70.130.10">
    <property type="entry name" value="Mannose-6-phosphate receptor binding domain"/>
    <property type="match status" value="1"/>
</dbReference>
<evidence type="ECO:0000256" key="12">
    <source>
        <dbReference type="ARBA" id="ARBA00023006"/>
    </source>
</evidence>
<evidence type="ECO:0000256" key="15">
    <source>
        <dbReference type="ARBA" id="ARBA00023136"/>
    </source>
</evidence>
<evidence type="ECO:0000256" key="4">
    <source>
        <dbReference type="ARBA" id="ARBA00004614"/>
    </source>
</evidence>
<dbReference type="Pfam" id="PF09451">
    <property type="entry name" value="ATG27"/>
    <property type="match status" value="1"/>
</dbReference>
<keyword evidence="17" id="KW-0968">Cytoplasmic vesicle</keyword>
<evidence type="ECO:0000256" key="19">
    <source>
        <dbReference type="SAM" id="SignalP"/>
    </source>
</evidence>
<dbReference type="GO" id="GO:0034045">
    <property type="term" value="C:phagophore assembly site membrane"/>
    <property type="evidence" value="ECO:0007669"/>
    <property type="project" value="UniProtKB-SubCell"/>
</dbReference>
<evidence type="ECO:0000256" key="1">
    <source>
        <dbReference type="ARBA" id="ARBA00004304"/>
    </source>
</evidence>
<dbReference type="InterPro" id="IPR018939">
    <property type="entry name" value="Autophagy-rel_prot_27"/>
</dbReference>
<sequence length="288" mass="31893">MKSSFNLALILFSGAALAIQPYCQPGFKPIGDKDFQLDLSKLNKVFTISHEEKTPPTTTTTEVQVNLCDSIPVPSENAQDFCGKDSLICRRVIHTKGENKSVDYIQTIAENKDSQFNPVDADRDAEKSGYQYSLLLNGGTWGGKAQSAQVFLECDESGSKDKIPDPTVVSYYNNVLTLQWKTVYACATKAGEKLPDNGDKTNPPPENEEKSKGMSGIGIFFTIVFVLAAVYFIGGAIYNYKMYNAKGLDLIPHREFWLDLPYLIRDLFAHIVDSVMSRRRGTGGYVAV</sequence>
<dbReference type="PROSITE" id="PS51914">
    <property type="entry name" value="MRH"/>
    <property type="match status" value="1"/>
</dbReference>
<evidence type="ECO:0000256" key="6">
    <source>
        <dbReference type="ARBA" id="ARBA00013776"/>
    </source>
</evidence>
<keyword evidence="8 18" id="KW-0812">Transmembrane</keyword>
<feature type="domain" description="MRH" evidence="20">
    <location>
        <begin position="33"/>
        <end position="188"/>
    </location>
</feature>
<feature type="transmembrane region" description="Helical" evidence="18">
    <location>
        <begin position="217"/>
        <end position="238"/>
    </location>
</feature>
<keyword evidence="14" id="KW-0496">Mitochondrion</keyword>
<evidence type="ECO:0000256" key="5">
    <source>
        <dbReference type="ARBA" id="ARBA00005363"/>
    </source>
</evidence>
<dbReference type="GO" id="GO:0006914">
    <property type="term" value="P:autophagy"/>
    <property type="evidence" value="ECO:0007669"/>
    <property type="project" value="UniProtKB-KW"/>
</dbReference>
<evidence type="ECO:0000256" key="9">
    <source>
        <dbReference type="ARBA" id="ARBA00022729"/>
    </source>
</evidence>
<keyword evidence="16" id="KW-1015">Disulfide bond</keyword>
<evidence type="ECO:0000256" key="17">
    <source>
        <dbReference type="ARBA" id="ARBA00023329"/>
    </source>
</evidence>
<keyword evidence="7" id="KW-0813">Transport</keyword>
<keyword evidence="9 19" id="KW-0732">Signal</keyword>
<dbReference type="Proteomes" id="UP000650833">
    <property type="component" value="Unassembled WGS sequence"/>
</dbReference>
<comment type="similarity">
    <text evidence="5">Belongs to the ATG27 family.</text>
</comment>
<evidence type="ECO:0000256" key="10">
    <source>
        <dbReference type="ARBA" id="ARBA00022927"/>
    </source>
</evidence>
<dbReference type="GO" id="GO:0015031">
    <property type="term" value="P:protein transport"/>
    <property type="evidence" value="ECO:0007669"/>
    <property type="project" value="UniProtKB-KW"/>
</dbReference>
<dbReference type="OrthoDB" id="29460at2759"/>
<evidence type="ECO:0000313" key="22">
    <source>
        <dbReference type="Proteomes" id="UP000650833"/>
    </source>
</evidence>
<keyword evidence="10" id="KW-0653">Protein transport</keyword>
<dbReference type="PANTHER" id="PTHR15071">
    <property type="entry name" value="MANNOSE-6-PHOSPHATE RECEPTOR FAMILY MEMBER"/>
    <property type="match status" value="1"/>
</dbReference>
<dbReference type="PANTHER" id="PTHR15071:SF13">
    <property type="entry name" value="AUTOPHAGY-RELATED PROTEIN 27"/>
    <property type="match status" value="1"/>
</dbReference>
<dbReference type="AlphaFoldDB" id="A0A8H7QJD4"/>
<evidence type="ECO:0000313" key="21">
    <source>
        <dbReference type="EMBL" id="KAG2193638.1"/>
    </source>
</evidence>
<proteinExistence type="inferred from homology"/>
<evidence type="ECO:0000256" key="11">
    <source>
        <dbReference type="ARBA" id="ARBA00022989"/>
    </source>
</evidence>
<evidence type="ECO:0000256" key="18">
    <source>
        <dbReference type="SAM" id="Phobius"/>
    </source>
</evidence>
<gene>
    <name evidence="21" type="ORF">INT46_000508</name>
</gene>
<comment type="subcellular location">
    <subcellularLocation>
        <location evidence="2">Cytoplasmic vesicle membrane</location>
        <topology evidence="2">Single-pass type I membrane protein</topology>
    </subcellularLocation>
    <subcellularLocation>
        <location evidence="4">Golgi apparatus membrane</location>
        <topology evidence="4">Single-pass type I membrane protein</topology>
    </subcellularLocation>
    <subcellularLocation>
        <location evidence="1">Mitochondrion membrane</location>
        <topology evidence="1">Single-pass membrane protein</topology>
    </subcellularLocation>
    <subcellularLocation>
        <location evidence="3">Preautophagosomal structure membrane</location>
        <topology evidence="3">Single-pass type I membrane protein</topology>
    </subcellularLocation>
</comment>
<keyword evidence="22" id="KW-1185">Reference proteome</keyword>
<name>A0A8H7QJD4_9FUNG</name>
<dbReference type="GO" id="GO:0000139">
    <property type="term" value="C:Golgi membrane"/>
    <property type="evidence" value="ECO:0007669"/>
    <property type="project" value="UniProtKB-SubCell"/>
</dbReference>
<comment type="caution">
    <text evidence="21">The sequence shown here is derived from an EMBL/GenBank/DDBJ whole genome shotgun (WGS) entry which is preliminary data.</text>
</comment>
<evidence type="ECO:0000259" key="20">
    <source>
        <dbReference type="PROSITE" id="PS51914"/>
    </source>
</evidence>
<evidence type="ECO:0000256" key="14">
    <source>
        <dbReference type="ARBA" id="ARBA00023128"/>
    </source>
</evidence>
<dbReference type="GO" id="GO:0031966">
    <property type="term" value="C:mitochondrial membrane"/>
    <property type="evidence" value="ECO:0007669"/>
    <property type="project" value="UniProtKB-SubCell"/>
</dbReference>
<feature type="chain" id="PRO_5034760589" description="Autophagy-related protein 27" evidence="19">
    <location>
        <begin position="19"/>
        <end position="288"/>
    </location>
</feature>
<evidence type="ECO:0000256" key="13">
    <source>
        <dbReference type="ARBA" id="ARBA00023034"/>
    </source>
</evidence>
<keyword evidence="13" id="KW-0333">Golgi apparatus</keyword>